<feature type="transmembrane region" description="Helical" evidence="1">
    <location>
        <begin position="229"/>
        <end position="247"/>
    </location>
</feature>
<reference evidence="3" key="1">
    <citation type="submission" date="2018-06" db="EMBL/GenBank/DDBJ databases">
        <authorList>
            <person name="Zhirakovskaya E."/>
        </authorList>
    </citation>
    <scope>NUCLEOTIDE SEQUENCE</scope>
</reference>
<dbReference type="EMBL" id="UOFL01000036">
    <property type="protein sequence ID" value="VAW72299.1"/>
    <property type="molecule type" value="Genomic_DNA"/>
</dbReference>
<keyword evidence="1" id="KW-0472">Membrane</keyword>
<evidence type="ECO:0000313" key="3">
    <source>
        <dbReference type="EMBL" id="VAW72299.1"/>
    </source>
</evidence>
<dbReference type="Pfam" id="PF00535">
    <property type="entry name" value="Glycos_transf_2"/>
    <property type="match status" value="1"/>
</dbReference>
<dbReference type="SUPFAM" id="SSF53448">
    <property type="entry name" value="Nucleotide-diphospho-sugar transferases"/>
    <property type="match status" value="1"/>
</dbReference>
<dbReference type="PANTHER" id="PTHR48090">
    <property type="entry name" value="UNDECAPRENYL-PHOSPHATE 4-DEOXY-4-FORMAMIDO-L-ARABINOSE TRANSFERASE-RELATED"/>
    <property type="match status" value="1"/>
</dbReference>
<accession>A0A3B0YDN8</accession>
<feature type="transmembrane region" description="Helical" evidence="1">
    <location>
        <begin position="259"/>
        <end position="284"/>
    </location>
</feature>
<keyword evidence="1" id="KW-1133">Transmembrane helix</keyword>
<dbReference type="CDD" id="cd04179">
    <property type="entry name" value="DPM_DPG-synthase_like"/>
    <property type="match status" value="1"/>
</dbReference>
<dbReference type="Gene3D" id="3.90.550.10">
    <property type="entry name" value="Spore Coat Polysaccharide Biosynthesis Protein SpsA, Chain A"/>
    <property type="match status" value="1"/>
</dbReference>
<dbReference type="PANTHER" id="PTHR48090:SF7">
    <property type="entry name" value="RFBJ PROTEIN"/>
    <property type="match status" value="1"/>
</dbReference>
<dbReference type="InterPro" id="IPR001173">
    <property type="entry name" value="Glyco_trans_2-like"/>
</dbReference>
<dbReference type="AlphaFoldDB" id="A0A3B0YDN8"/>
<evidence type="ECO:0000256" key="1">
    <source>
        <dbReference type="SAM" id="Phobius"/>
    </source>
</evidence>
<dbReference type="InterPro" id="IPR029044">
    <property type="entry name" value="Nucleotide-diphossugar_trans"/>
</dbReference>
<evidence type="ECO:0000259" key="2">
    <source>
        <dbReference type="Pfam" id="PF00535"/>
    </source>
</evidence>
<protein>
    <submittedName>
        <fullName evidence="3">Glycosyltransferase involved in cell wall biogenesis</fullName>
    </submittedName>
</protein>
<organism evidence="3">
    <name type="scientific">hydrothermal vent metagenome</name>
    <dbReference type="NCBI Taxonomy" id="652676"/>
    <lineage>
        <taxon>unclassified sequences</taxon>
        <taxon>metagenomes</taxon>
        <taxon>ecological metagenomes</taxon>
    </lineage>
</organism>
<dbReference type="InterPro" id="IPR050256">
    <property type="entry name" value="Glycosyltransferase_2"/>
</dbReference>
<dbReference type="GO" id="GO:0016740">
    <property type="term" value="F:transferase activity"/>
    <property type="evidence" value="ECO:0007669"/>
    <property type="project" value="UniProtKB-KW"/>
</dbReference>
<proteinExistence type="predicted"/>
<sequence length="288" mass="32325">MVPRNYNLSIVLPCYNEAQNLEPLLVKLKQAQPDAELLLIDDCSTDDSRKIAEQQAIKVIPHLQNMGNGACIKTGIRNAQGEVVIFMDADGQHDPDDINLLLDKLDEGYDMVVGARNQASHASFLRRVGNNFYNKVASVITRYKIEDLTSGFRAVRAKIFKEFIHLYPNGFSYPTTCTMAFIRSGYQIAYIPIVAGTRGGKSHLNPIRDGLKFLIIIFKVGTLYSPLKLFLPISLLHLLTGMSYYTYTFFTAGRFTNMSALFIIAAMLIFLIGLVSEQITALLYHKKE</sequence>
<name>A0A3B0YDN8_9ZZZZ</name>
<feature type="domain" description="Glycosyltransferase 2-like" evidence="2">
    <location>
        <begin position="9"/>
        <end position="162"/>
    </location>
</feature>
<keyword evidence="3" id="KW-0808">Transferase</keyword>
<keyword evidence="1" id="KW-0812">Transmembrane</keyword>
<gene>
    <name evidence="3" type="ORF">MNBD_GAMMA12-1703</name>
</gene>